<evidence type="ECO:0000256" key="1">
    <source>
        <dbReference type="SAM" id="SignalP"/>
    </source>
</evidence>
<keyword evidence="2" id="KW-1185">Reference proteome</keyword>
<dbReference type="Proteomes" id="UP000887566">
    <property type="component" value="Unplaced"/>
</dbReference>
<organism evidence="2 3">
    <name type="scientific">Plectus sambesii</name>
    <dbReference type="NCBI Taxonomy" id="2011161"/>
    <lineage>
        <taxon>Eukaryota</taxon>
        <taxon>Metazoa</taxon>
        <taxon>Ecdysozoa</taxon>
        <taxon>Nematoda</taxon>
        <taxon>Chromadorea</taxon>
        <taxon>Plectida</taxon>
        <taxon>Plectina</taxon>
        <taxon>Plectoidea</taxon>
        <taxon>Plectidae</taxon>
        <taxon>Plectus</taxon>
    </lineage>
</organism>
<evidence type="ECO:0000313" key="2">
    <source>
        <dbReference type="Proteomes" id="UP000887566"/>
    </source>
</evidence>
<reference evidence="3" key="1">
    <citation type="submission" date="2022-11" db="UniProtKB">
        <authorList>
            <consortium name="WormBaseParasite"/>
        </authorList>
    </citation>
    <scope>IDENTIFICATION</scope>
</reference>
<dbReference type="AlphaFoldDB" id="A0A914X6R7"/>
<feature type="chain" id="PRO_5036928535" evidence="1">
    <location>
        <begin position="22"/>
        <end position="167"/>
    </location>
</feature>
<feature type="signal peptide" evidence="1">
    <location>
        <begin position="1"/>
        <end position="21"/>
    </location>
</feature>
<name>A0A914X6R7_9BILA</name>
<keyword evidence="1" id="KW-0732">Signal</keyword>
<evidence type="ECO:0000313" key="3">
    <source>
        <dbReference type="WBParaSite" id="PSAMB.scaffold6252size9874.g28158.t1"/>
    </source>
</evidence>
<protein>
    <submittedName>
        <fullName evidence="3">Uncharacterized protein</fullName>
    </submittedName>
</protein>
<proteinExistence type="predicted"/>
<dbReference type="WBParaSite" id="PSAMB.scaffold6252size9874.g28158.t1">
    <property type="protein sequence ID" value="PSAMB.scaffold6252size9874.g28158.t1"/>
    <property type="gene ID" value="PSAMB.scaffold6252size9874.g28158"/>
</dbReference>
<sequence>MLSRIVAVSLMTVSFASLAMGLNCTAALDGIYGCLDKPEQKKTLTQYVNQWALYNAAGMLTILKKMKDKGCIKASLWTDVQAWLKVWTPPKFVTAIYTKLTKAQKTALQKYANDRENEKLAKKAEPVYKIADEKYNKLTDAQKKVANDTYKKYIETCGWEYYDYSDY</sequence>
<accession>A0A914X6R7</accession>